<comment type="domain">
    <text evidence="5">The RxLR-dEER motif acts to carry the protein into the host cell cytoplasm through binding to cell surface phosphatidylinositol-3-phosphate.</text>
</comment>
<dbReference type="Pfam" id="PF16810">
    <property type="entry name" value="RXLR"/>
    <property type="match status" value="1"/>
</dbReference>
<evidence type="ECO:0000256" key="3">
    <source>
        <dbReference type="ARBA" id="ARBA00022525"/>
    </source>
</evidence>
<dbReference type="EMBL" id="NCKW01004970">
    <property type="protein sequence ID" value="POM73922.1"/>
    <property type="molecule type" value="Genomic_DNA"/>
</dbReference>
<keyword evidence="7" id="KW-1185">Reference proteome</keyword>
<feature type="chain" id="PRO_5044994494" description="RxLR effector protein" evidence="5">
    <location>
        <begin position="25"/>
        <end position="123"/>
    </location>
</feature>
<evidence type="ECO:0000256" key="4">
    <source>
        <dbReference type="ARBA" id="ARBA00022729"/>
    </source>
</evidence>
<name>A0A2P4Y7Y3_9STRA</name>
<dbReference type="PROSITE" id="PS51257">
    <property type="entry name" value="PROKAR_LIPOPROTEIN"/>
    <property type="match status" value="1"/>
</dbReference>
<accession>A0A2P4Y7Y3</accession>
<comment type="caution">
    <text evidence="6">The sequence shown here is derived from an EMBL/GenBank/DDBJ whole genome shotgun (WGS) entry which is preliminary data.</text>
</comment>
<comment type="subcellular location">
    <subcellularLocation>
        <location evidence="1 5">Secreted</location>
    </subcellularLocation>
</comment>
<comment type="function">
    <text evidence="5">Effector that suppresses plant defense responses during pathogen infection.</text>
</comment>
<protein>
    <recommendedName>
        <fullName evidence="5">RxLR effector protein</fullName>
    </recommendedName>
</protein>
<dbReference type="OrthoDB" id="97448at2759"/>
<dbReference type="AlphaFoldDB" id="A0A2P4Y7Y3"/>
<evidence type="ECO:0000313" key="6">
    <source>
        <dbReference type="EMBL" id="POM73922.1"/>
    </source>
</evidence>
<dbReference type="Proteomes" id="UP000237271">
    <property type="component" value="Unassembled WGS sequence"/>
</dbReference>
<gene>
    <name evidence="6" type="ORF">PHPALM_9184</name>
</gene>
<sequence length="123" mass="13677">MRLGQFLVLVVVTFVACSVSIAAATDEALITHVTIHSNNEPVHGSHRYLKGSKETNKVMTAEDEERVVSFKQYLGVFRLPSNFASLPGIKQLSWLGKKFGKQAGKVLNALQRFRLARNHNAQI</sequence>
<evidence type="ECO:0000313" key="7">
    <source>
        <dbReference type="Proteomes" id="UP000237271"/>
    </source>
</evidence>
<reference evidence="6 7" key="1">
    <citation type="journal article" date="2017" name="Genome Biol. Evol.">
        <title>Phytophthora megakarya and P. palmivora, closely related causal agents of cacao black pod rot, underwent increases in genome sizes and gene numbers by different mechanisms.</title>
        <authorList>
            <person name="Ali S.S."/>
            <person name="Shao J."/>
            <person name="Lary D.J."/>
            <person name="Kronmiller B."/>
            <person name="Shen D."/>
            <person name="Strem M.D."/>
            <person name="Amoako-Attah I."/>
            <person name="Akrofi A.Y."/>
            <person name="Begoude B.A."/>
            <person name="Ten Hoopen G.M."/>
            <person name="Coulibaly K."/>
            <person name="Kebe B.I."/>
            <person name="Melnick R.L."/>
            <person name="Guiltinan M.J."/>
            <person name="Tyler B.M."/>
            <person name="Meinhardt L.W."/>
            <person name="Bailey B.A."/>
        </authorList>
    </citation>
    <scope>NUCLEOTIDE SEQUENCE [LARGE SCALE GENOMIC DNA]</scope>
    <source>
        <strain evidence="7">sbr112.9</strain>
    </source>
</reference>
<evidence type="ECO:0000256" key="2">
    <source>
        <dbReference type="ARBA" id="ARBA00010400"/>
    </source>
</evidence>
<dbReference type="InterPro" id="IPR031825">
    <property type="entry name" value="RXLR"/>
</dbReference>
<evidence type="ECO:0000256" key="5">
    <source>
        <dbReference type="RuleBase" id="RU367124"/>
    </source>
</evidence>
<feature type="signal peptide" evidence="5">
    <location>
        <begin position="1"/>
        <end position="24"/>
    </location>
</feature>
<keyword evidence="3 5" id="KW-0964">Secreted</keyword>
<organism evidence="6 7">
    <name type="scientific">Phytophthora palmivora</name>
    <dbReference type="NCBI Taxonomy" id="4796"/>
    <lineage>
        <taxon>Eukaryota</taxon>
        <taxon>Sar</taxon>
        <taxon>Stramenopiles</taxon>
        <taxon>Oomycota</taxon>
        <taxon>Peronosporomycetes</taxon>
        <taxon>Peronosporales</taxon>
        <taxon>Peronosporaceae</taxon>
        <taxon>Phytophthora</taxon>
    </lineage>
</organism>
<proteinExistence type="inferred from homology"/>
<keyword evidence="4 5" id="KW-0732">Signal</keyword>
<evidence type="ECO:0000256" key="1">
    <source>
        <dbReference type="ARBA" id="ARBA00004613"/>
    </source>
</evidence>
<comment type="similarity">
    <text evidence="2 5">Belongs to the RxLR effector family.</text>
</comment>